<dbReference type="AlphaFoldDB" id="A0A0A8Y957"/>
<name>A0A0A8Y957_ARUDO</name>
<feature type="region of interest" description="Disordered" evidence="1">
    <location>
        <begin position="1"/>
        <end position="37"/>
    </location>
</feature>
<dbReference type="EMBL" id="GBRH01275059">
    <property type="protein sequence ID" value="JAD22836.1"/>
    <property type="molecule type" value="Transcribed_RNA"/>
</dbReference>
<protein>
    <submittedName>
        <fullName evidence="2">Uncharacterized protein</fullName>
    </submittedName>
</protein>
<reference evidence="2" key="1">
    <citation type="submission" date="2014-09" db="EMBL/GenBank/DDBJ databases">
        <authorList>
            <person name="Magalhaes I.L.F."/>
            <person name="Oliveira U."/>
            <person name="Santos F.R."/>
            <person name="Vidigal T.H.D.A."/>
            <person name="Brescovit A.D."/>
            <person name="Santos A.J."/>
        </authorList>
    </citation>
    <scope>NUCLEOTIDE SEQUENCE</scope>
    <source>
        <tissue evidence="2">Shoot tissue taken approximately 20 cm above the soil surface</tissue>
    </source>
</reference>
<proteinExistence type="predicted"/>
<evidence type="ECO:0000256" key="1">
    <source>
        <dbReference type="SAM" id="MobiDB-lite"/>
    </source>
</evidence>
<sequence>MIASHMNILHRKGAQERHIRLHGSNPMLPVKKRRYAD</sequence>
<organism evidence="2">
    <name type="scientific">Arundo donax</name>
    <name type="common">Giant reed</name>
    <name type="synonym">Donax arundinaceus</name>
    <dbReference type="NCBI Taxonomy" id="35708"/>
    <lineage>
        <taxon>Eukaryota</taxon>
        <taxon>Viridiplantae</taxon>
        <taxon>Streptophyta</taxon>
        <taxon>Embryophyta</taxon>
        <taxon>Tracheophyta</taxon>
        <taxon>Spermatophyta</taxon>
        <taxon>Magnoliopsida</taxon>
        <taxon>Liliopsida</taxon>
        <taxon>Poales</taxon>
        <taxon>Poaceae</taxon>
        <taxon>PACMAD clade</taxon>
        <taxon>Arundinoideae</taxon>
        <taxon>Arundineae</taxon>
        <taxon>Arundo</taxon>
    </lineage>
</organism>
<reference evidence="2" key="2">
    <citation type="journal article" date="2015" name="Data Brief">
        <title>Shoot transcriptome of the giant reed, Arundo donax.</title>
        <authorList>
            <person name="Barrero R.A."/>
            <person name="Guerrero F.D."/>
            <person name="Moolhuijzen P."/>
            <person name="Goolsby J.A."/>
            <person name="Tidwell J."/>
            <person name="Bellgard S.E."/>
            <person name="Bellgard M.I."/>
        </authorList>
    </citation>
    <scope>NUCLEOTIDE SEQUENCE</scope>
    <source>
        <tissue evidence="2">Shoot tissue taken approximately 20 cm above the soil surface</tissue>
    </source>
</reference>
<accession>A0A0A8Y957</accession>
<evidence type="ECO:0000313" key="2">
    <source>
        <dbReference type="EMBL" id="JAD22836.1"/>
    </source>
</evidence>